<name>A0A840V4U4_9BACT</name>
<dbReference type="InterPro" id="IPR002104">
    <property type="entry name" value="Integrase_catalytic"/>
</dbReference>
<proteinExistence type="predicted"/>
<dbReference type="InterPro" id="IPR011010">
    <property type="entry name" value="DNA_brk_join_enz"/>
</dbReference>
<dbReference type="Proteomes" id="UP000557717">
    <property type="component" value="Unassembled WGS sequence"/>
</dbReference>
<gene>
    <name evidence="3" type="ORF">HNR46_000882</name>
</gene>
<dbReference type="GO" id="GO:0003677">
    <property type="term" value="F:DNA binding"/>
    <property type="evidence" value="ECO:0007669"/>
    <property type="project" value="InterPro"/>
</dbReference>
<dbReference type="SUPFAM" id="SSF56349">
    <property type="entry name" value="DNA breaking-rejoining enzymes"/>
    <property type="match status" value="1"/>
</dbReference>
<dbReference type="Pfam" id="PF00589">
    <property type="entry name" value="Phage_integrase"/>
    <property type="match status" value="1"/>
</dbReference>
<evidence type="ECO:0000256" key="1">
    <source>
        <dbReference type="ARBA" id="ARBA00023172"/>
    </source>
</evidence>
<organism evidence="3 4">
    <name type="scientific">Haloferula luteola</name>
    <dbReference type="NCBI Taxonomy" id="595692"/>
    <lineage>
        <taxon>Bacteria</taxon>
        <taxon>Pseudomonadati</taxon>
        <taxon>Verrucomicrobiota</taxon>
        <taxon>Verrucomicrobiia</taxon>
        <taxon>Verrucomicrobiales</taxon>
        <taxon>Verrucomicrobiaceae</taxon>
        <taxon>Haloferula</taxon>
    </lineage>
</organism>
<evidence type="ECO:0000313" key="3">
    <source>
        <dbReference type="EMBL" id="MBB5350654.1"/>
    </source>
</evidence>
<protein>
    <submittedName>
        <fullName evidence="3">Integrase</fullName>
    </submittedName>
</protein>
<reference evidence="3 4" key="1">
    <citation type="submission" date="2020-08" db="EMBL/GenBank/DDBJ databases">
        <title>Genomic Encyclopedia of Type Strains, Phase IV (KMG-IV): sequencing the most valuable type-strain genomes for metagenomic binning, comparative biology and taxonomic classification.</title>
        <authorList>
            <person name="Goeker M."/>
        </authorList>
    </citation>
    <scope>NUCLEOTIDE SEQUENCE [LARGE SCALE GENOMIC DNA]</scope>
    <source>
        <strain evidence="3 4">YC6886</strain>
    </source>
</reference>
<sequence>MKMRSLYDGRGDRKYVSFAERLAFGEAASKLPNLKHQLFCLVLLNTGCRISEALSLRRAHVDVGGGALVFLTLKQRGEVNYRPVPVQDSLIEALMVLPTSEDGRLFDFGRTTGWKLVKWCMDSAGISGIKATPKGLRHGYAIGCVSIGLFQGDIQGLLGHKRPETTAIYTTHITEDIRGKFHKIWIGGGAQTKS</sequence>
<feature type="domain" description="Tyr recombinase" evidence="2">
    <location>
        <begin position="11"/>
        <end position="183"/>
    </location>
</feature>
<dbReference type="RefSeq" id="WP_184016139.1">
    <property type="nucleotide sequence ID" value="NZ_JACHFD010000003.1"/>
</dbReference>
<dbReference type="Gene3D" id="1.10.443.10">
    <property type="entry name" value="Intergrase catalytic core"/>
    <property type="match status" value="1"/>
</dbReference>
<dbReference type="AlphaFoldDB" id="A0A840V4U4"/>
<dbReference type="GO" id="GO:0006310">
    <property type="term" value="P:DNA recombination"/>
    <property type="evidence" value="ECO:0007669"/>
    <property type="project" value="UniProtKB-KW"/>
</dbReference>
<dbReference type="InterPro" id="IPR013762">
    <property type="entry name" value="Integrase-like_cat_sf"/>
</dbReference>
<dbReference type="PROSITE" id="PS51898">
    <property type="entry name" value="TYR_RECOMBINASE"/>
    <property type="match status" value="1"/>
</dbReference>
<dbReference type="EMBL" id="JACHFD010000003">
    <property type="protein sequence ID" value="MBB5350654.1"/>
    <property type="molecule type" value="Genomic_DNA"/>
</dbReference>
<dbReference type="GO" id="GO:0015074">
    <property type="term" value="P:DNA integration"/>
    <property type="evidence" value="ECO:0007669"/>
    <property type="project" value="InterPro"/>
</dbReference>
<accession>A0A840V4U4</accession>
<keyword evidence="1" id="KW-0233">DNA recombination</keyword>
<evidence type="ECO:0000259" key="2">
    <source>
        <dbReference type="PROSITE" id="PS51898"/>
    </source>
</evidence>
<keyword evidence="4" id="KW-1185">Reference proteome</keyword>
<comment type="caution">
    <text evidence="3">The sequence shown here is derived from an EMBL/GenBank/DDBJ whole genome shotgun (WGS) entry which is preliminary data.</text>
</comment>
<evidence type="ECO:0000313" key="4">
    <source>
        <dbReference type="Proteomes" id="UP000557717"/>
    </source>
</evidence>